<evidence type="ECO:0000256" key="8">
    <source>
        <dbReference type="ARBA" id="ARBA00023163"/>
    </source>
</evidence>
<dbReference type="AlphaFoldDB" id="A0AAF3EP00"/>
<comment type="subcellular location">
    <subcellularLocation>
        <location evidence="2 10">Cytoplasm</location>
    </subcellularLocation>
    <subcellularLocation>
        <location evidence="1 10">Nucleus</location>
    </subcellularLocation>
</comment>
<dbReference type="Pfam" id="PF04065">
    <property type="entry name" value="Not3"/>
    <property type="match status" value="1"/>
</dbReference>
<keyword evidence="7 10" id="KW-0805">Transcription regulation</keyword>
<evidence type="ECO:0000256" key="10">
    <source>
        <dbReference type="PIRNR" id="PIRNR005290"/>
    </source>
</evidence>
<evidence type="ECO:0000256" key="2">
    <source>
        <dbReference type="ARBA" id="ARBA00004496"/>
    </source>
</evidence>
<feature type="region of interest" description="Disordered" evidence="12">
    <location>
        <begin position="269"/>
        <end position="310"/>
    </location>
</feature>
<dbReference type="PANTHER" id="PTHR23326">
    <property type="entry name" value="CCR4 NOT-RELATED"/>
    <property type="match status" value="1"/>
</dbReference>
<dbReference type="GO" id="GO:0000932">
    <property type="term" value="C:P-body"/>
    <property type="evidence" value="ECO:0007669"/>
    <property type="project" value="UniProtKB-UniRule"/>
</dbReference>
<evidence type="ECO:0000256" key="5">
    <source>
        <dbReference type="ARBA" id="ARBA00022491"/>
    </source>
</evidence>
<evidence type="ECO:0000256" key="12">
    <source>
        <dbReference type="SAM" id="MobiDB-lite"/>
    </source>
</evidence>
<keyword evidence="6" id="KW-0597">Phosphoprotein</keyword>
<evidence type="ECO:0000256" key="11">
    <source>
        <dbReference type="SAM" id="Coils"/>
    </source>
</evidence>
<reference evidence="16" key="1">
    <citation type="submission" date="2024-02" db="UniProtKB">
        <authorList>
            <consortium name="WormBaseParasite"/>
        </authorList>
    </citation>
    <scope>IDENTIFICATION</scope>
</reference>
<dbReference type="GO" id="GO:2000036">
    <property type="term" value="P:regulation of stem cell population maintenance"/>
    <property type="evidence" value="ECO:0007669"/>
    <property type="project" value="UniProtKB-ARBA"/>
</dbReference>
<name>A0AAF3EP00_9BILA</name>
<dbReference type="InterPro" id="IPR038635">
    <property type="entry name" value="CCR4-NOT_su2/3/5_C_sf"/>
</dbReference>
<feature type="region of interest" description="Disordered" evidence="12">
    <location>
        <begin position="437"/>
        <end position="477"/>
    </location>
</feature>
<comment type="similarity">
    <text evidence="3 10">Belongs to the CNOT2/3/5 family.</text>
</comment>
<evidence type="ECO:0000256" key="3">
    <source>
        <dbReference type="ARBA" id="ARBA00007682"/>
    </source>
</evidence>
<dbReference type="GO" id="GO:0030015">
    <property type="term" value="C:CCR4-NOT core complex"/>
    <property type="evidence" value="ECO:0007669"/>
    <property type="project" value="UniProtKB-UniRule"/>
</dbReference>
<keyword evidence="4 10" id="KW-0963">Cytoplasm</keyword>
<feature type="domain" description="NOT2/NOT3/NOT5 C-terminal" evidence="14">
    <location>
        <begin position="530"/>
        <end position="655"/>
    </location>
</feature>
<evidence type="ECO:0000256" key="1">
    <source>
        <dbReference type="ARBA" id="ARBA00004123"/>
    </source>
</evidence>
<sequence>MAEKRKLLGEIDKCFKKIDEGVEEFEVIMQKMQDANSENQRDKYQDDLKREIKKLQRLRDSLKGWQNNPDIKDKDKLTQYRRLIEHRMEQFKDIERENKTKPHSKVGLCAEEKVDPKEREKAETTEWLQNMITDLEAEVDRTEALIEGQAQPDVSTKKGRKGKDDFKKSESAKKLDDLKKHHERMKFHIQQLELCMRLVSNETLEPQQVLDVLKDQVEMFMGSLDPDYDGENGTSEELDPESAYEELDLEAHATKLGGVVHVATIDQENEKTTTTAPPAPTPILTGSQPPSTNSPSPLNNENHNPPSTPTPAVVRPTIQTFSHITSIVSNKSNEAEAVKTPIKQITVAEIISSPVPASSPPQVIQNSPMKVAPLLPVMGITPVSNSPTIKQQMLSIKDEEAPRQVLRASQTDNTKGTPLKNVLIEETPLSLIKESIRSESPVNNQPVPPATNKPVPPVTPANDVPLPTVESQSPPDAEDTLRQIIRTTAEVTKGPTLKGLIPSWLGASPLGRTAPSSELDAQVLAVDQALMRCPPYLESERPRCYLPKLSCSAPSYYPASTLAHVDTLEYYLRLAPETLFFAFYYMEGSRAQLLAAKALKRLSWRFHTKYLMWFQRHEEPNEITNELERGTYVYFDYEKWLQRKKESFVFEYRYLEDKDFD</sequence>
<dbReference type="InterPro" id="IPR012270">
    <property type="entry name" value="CCR4-NOT_su3/5"/>
</dbReference>
<feature type="compositionally biased region" description="Pro residues" evidence="12">
    <location>
        <begin position="446"/>
        <end position="459"/>
    </location>
</feature>
<keyword evidence="8 10" id="KW-0804">Transcription</keyword>
<dbReference type="InterPro" id="IPR007207">
    <property type="entry name" value="Not_N"/>
</dbReference>
<feature type="domain" description="CCR4-Not complex component Not N-terminal" evidence="13">
    <location>
        <begin position="4"/>
        <end position="249"/>
    </location>
</feature>
<dbReference type="InterPro" id="IPR040168">
    <property type="entry name" value="Not2/3/5"/>
</dbReference>
<keyword evidence="9 10" id="KW-0539">Nucleus</keyword>
<dbReference type="GO" id="GO:0005634">
    <property type="term" value="C:nucleus"/>
    <property type="evidence" value="ECO:0007669"/>
    <property type="project" value="UniProtKB-SubCell"/>
</dbReference>
<keyword evidence="5 10" id="KW-0678">Repressor</keyword>
<dbReference type="GO" id="GO:0006355">
    <property type="term" value="P:regulation of DNA-templated transcription"/>
    <property type="evidence" value="ECO:0007669"/>
    <property type="project" value="InterPro"/>
</dbReference>
<dbReference type="WBParaSite" id="MBELARI_LOCUS15425">
    <property type="protein sequence ID" value="MBELARI_LOCUS15425"/>
    <property type="gene ID" value="MBELARI_LOCUS15425"/>
</dbReference>
<evidence type="ECO:0000256" key="9">
    <source>
        <dbReference type="ARBA" id="ARBA00023242"/>
    </source>
</evidence>
<evidence type="ECO:0000313" key="15">
    <source>
        <dbReference type="Proteomes" id="UP000887575"/>
    </source>
</evidence>
<evidence type="ECO:0000256" key="7">
    <source>
        <dbReference type="ARBA" id="ARBA00023015"/>
    </source>
</evidence>
<feature type="region of interest" description="Disordered" evidence="12">
    <location>
        <begin position="147"/>
        <end position="168"/>
    </location>
</feature>
<protein>
    <submittedName>
        <fullName evidence="16">CCR4-NOT transcription complex subunit 3</fullName>
    </submittedName>
</protein>
<proteinExistence type="inferred from homology"/>
<dbReference type="PIRSF" id="PIRSF005290">
    <property type="entry name" value="NOT_su_3_5"/>
    <property type="match status" value="1"/>
</dbReference>
<feature type="compositionally biased region" description="Low complexity" evidence="12">
    <location>
        <begin position="287"/>
        <end position="302"/>
    </location>
</feature>
<evidence type="ECO:0000256" key="4">
    <source>
        <dbReference type="ARBA" id="ARBA00022490"/>
    </source>
</evidence>
<evidence type="ECO:0000259" key="14">
    <source>
        <dbReference type="Pfam" id="PF04153"/>
    </source>
</evidence>
<evidence type="ECO:0000259" key="13">
    <source>
        <dbReference type="Pfam" id="PF04065"/>
    </source>
</evidence>
<dbReference type="Pfam" id="PF04153">
    <property type="entry name" value="NOT2_3_5_C"/>
    <property type="match status" value="1"/>
</dbReference>
<keyword evidence="11" id="KW-0175">Coiled coil</keyword>
<organism evidence="15 16">
    <name type="scientific">Mesorhabditis belari</name>
    <dbReference type="NCBI Taxonomy" id="2138241"/>
    <lineage>
        <taxon>Eukaryota</taxon>
        <taxon>Metazoa</taxon>
        <taxon>Ecdysozoa</taxon>
        <taxon>Nematoda</taxon>
        <taxon>Chromadorea</taxon>
        <taxon>Rhabditida</taxon>
        <taxon>Rhabditina</taxon>
        <taxon>Rhabditomorpha</taxon>
        <taxon>Rhabditoidea</taxon>
        <taxon>Rhabditidae</taxon>
        <taxon>Mesorhabditinae</taxon>
        <taxon>Mesorhabditis</taxon>
    </lineage>
</organism>
<evidence type="ECO:0000313" key="16">
    <source>
        <dbReference type="WBParaSite" id="MBELARI_LOCUS15425"/>
    </source>
</evidence>
<dbReference type="Gene3D" id="2.30.30.1020">
    <property type="entry name" value="CCR4-NOT complex subunit 2/3/5, C-terminal domain"/>
    <property type="match status" value="1"/>
</dbReference>
<dbReference type="InterPro" id="IPR007282">
    <property type="entry name" value="NOT2/3/5_C"/>
</dbReference>
<feature type="coiled-coil region" evidence="11">
    <location>
        <begin position="41"/>
        <end position="68"/>
    </location>
</feature>
<evidence type="ECO:0000256" key="6">
    <source>
        <dbReference type="ARBA" id="ARBA00022553"/>
    </source>
</evidence>
<dbReference type="Proteomes" id="UP000887575">
    <property type="component" value="Unassembled WGS sequence"/>
</dbReference>
<accession>A0AAF3EP00</accession>
<keyword evidence="15" id="KW-1185">Reference proteome</keyword>